<organism evidence="1 2">
    <name type="scientific">Muricoccus nepalensis</name>
    <dbReference type="NCBI Taxonomy" id="1854500"/>
    <lineage>
        <taxon>Bacteria</taxon>
        <taxon>Pseudomonadati</taxon>
        <taxon>Pseudomonadota</taxon>
        <taxon>Alphaproteobacteria</taxon>
        <taxon>Acetobacterales</taxon>
        <taxon>Roseomonadaceae</taxon>
        <taxon>Muricoccus</taxon>
    </lineage>
</organism>
<dbReference type="EMBL" id="RCZP01000040">
    <property type="protein sequence ID" value="TPG46431.1"/>
    <property type="molecule type" value="Genomic_DNA"/>
</dbReference>
<protein>
    <submittedName>
        <fullName evidence="1">DUF3606 domain-containing protein</fullName>
    </submittedName>
</protein>
<proteinExistence type="predicted"/>
<dbReference type="AlphaFoldDB" id="A0A502FAT2"/>
<dbReference type="Pfam" id="PF12244">
    <property type="entry name" value="DUF3606"/>
    <property type="match status" value="1"/>
</dbReference>
<comment type="caution">
    <text evidence="1">The sequence shown here is derived from an EMBL/GenBank/DDBJ whole genome shotgun (WGS) entry which is preliminary data.</text>
</comment>
<evidence type="ECO:0000313" key="2">
    <source>
        <dbReference type="Proteomes" id="UP000317078"/>
    </source>
</evidence>
<accession>A0A502FAT2</accession>
<sequence>MPCACGWNPNGFTALQALAALVGCPMSNRKWLMRSKINLDDEANARYWATIFKVSDLDLATAVMIVGSDAKDVAAFLGIAPIASSPAR</sequence>
<dbReference type="Proteomes" id="UP000317078">
    <property type="component" value="Unassembled WGS sequence"/>
</dbReference>
<keyword evidence="2" id="KW-1185">Reference proteome</keyword>
<dbReference type="InterPro" id="IPR022037">
    <property type="entry name" value="DUF3606"/>
</dbReference>
<gene>
    <name evidence="1" type="ORF">EAH89_24785</name>
</gene>
<name>A0A502FAT2_9PROT</name>
<reference evidence="1 2" key="1">
    <citation type="journal article" date="2019" name="Environ. Microbiol.">
        <title>Species interactions and distinct microbial communities in high Arctic permafrost affected cryosols are associated with the CH4 and CO2 gas fluxes.</title>
        <authorList>
            <person name="Altshuler I."/>
            <person name="Hamel J."/>
            <person name="Turney S."/>
            <person name="Magnuson E."/>
            <person name="Levesque R."/>
            <person name="Greer C."/>
            <person name="Whyte L.G."/>
        </authorList>
    </citation>
    <scope>NUCLEOTIDE SEQUENCE [LARGE SCALE GENOMIC DNA]</scope>
    <source>
        <strain evidence="1 2">S9.3B</strain>
    </source>
</reference>
<evidence type="ECO:0000313" key="1">
    <source>
        <dbReference type="EMBL" id="TPG46431.1"/>
    </source>
</evidence>